<keyword evidence="2" id="KW-1185">Reference proteome</keyword>
<organism evidence="1 2">
    <name type="scientific">Gossypium arboreum</name>
    <name type="common">Tree cotton</name>
    <name type="synonym">Gossypium nanking</name>
    <dbReference type="NCBI Taxonomy" id="29729"/>
    <lineage>
        <taxon>Eukaryota</taxon>
        <taxon>Viridiplantae</taxon>
        <taxon>Streptophyta</taxon>
        <taxon>Embryophyta</taxon>
        <taxon>Tracheophyta</taxon>
        <taxon>Spermatophyta</taxon>
        <taxon>Magnoliopsida</taxon>
        <taxon>eudicotyledons</taxon>
        <taxon>Gunneridae</taxon>
        <taxon>Pentapetalae</taxon>
        <taxon>rosids</taxon>
        <taxon>malvids</taxon>
        <taxon>Malvales</taxon>
        <taxon>Malvaceae</taxon>
        <taxon>Malvoideae</taxon>
        <taxon>Gossypium</taxon>
    </lineage>
</organism>
<dbReference type="AlphaFoldDB" id="A0A0B0NFZ8"/>
<name>A0A0B0NFZ8_GOSAR</name>
<proteinExistence type="predicted"/>
<dbReference type="EMBL" id="KN392743">
    <property type="protein sequence ID" value="KHG09946.1"/>
    <property type="molecule type" value="Genomic_DNA"/>
</dbReference>
<evidence type="ECO:0000313" key="1">
    <source>
        <dbReference type="EMBL" id="KHG09946.1"/>
    </source>
</evidence>
<accession>A0A0B0NFZ8</accession>
<reference evidence="2" key="1">
    <citation type="submission" date="2014-09" db="EMBL/GenBank/DDBJ databases">
        <authorList>
            <person name="Mudge J."/>
            <person name="Ramaraj T."/>
            <person name="Lindquist I.E."/>
            <person name="Bharti A.K."/>
            <person name="Sundararajan A."/>
            <person name="Cameron C.T."/>
            <person name="Woodward J.E."/>
            <person name="May G.D."/>
            <person name="Brubaker C."/>
            <person name="Broadhvest J."/>
            <person name="Wilkins T.A."/>
        </authorList>
    </citation>
    <scope>NUCLEOTIDE SEQUENCE</scope>
    <source>
        <strain evidence="2">cv. AKA8401</strain>
    </source>
</reference>
<dbReference type="Proteomes" id="UP000032142">
    <property type="component" value="Unassembled WGS sequence"/>
</dbReference>
<evidence type="ECO:0000313" key="2">
    <source>
        <dbReference type="Proteomes" id="UP000032142"/>
    </source>
</evidence>
<protein>
    <submittedName>
        <fullName evidence="1">Uncharacterized protein</fullName>
    </submittedName>
</protein>
<sequence length="66" mass="7790">MSRMLALFDICDYLSILFNSEWFNGKYQVKIECEIELKCQISDLVTSSGIVRKVYHTINCLRYFIS</sequence>
<gene>
    <name evidence="1" type="ORF">F383_15464</name>
</gene>